<dbReference type="Ensembl" id="ENSPTXT00000019903.1">
    <property type="protein sequence ID" value="ENSPTXP00000019313.1"/>
    <property type="gene ID" value="ENSPTXG00000013344.1"/>
</dbReference>
<proteinExistence type="predicted"/>
<protein>
    <submittedName>
        <fullName evidence="2">Uncharacterized protein</fullName>
    </submittedName>
</protein>
<feature type="compositionally biased region" description="Basic and acidic residues" evidence="1">
    <location>
        <begin position="55"/>
        <end position="67"/>
    </location>
</feature>
<evidence type="ECO:0000313" key="2">
    <source>
        <dbReference type="Ensembl" id="ENSPTXP00000019313.1"/>
    </source>
</evidence>
<keyword evidence="3" id="KW-1185">Reference proteome</keyword>
<evidence type="ECO:0000256" key="1">
    <source>
        <dbReference type="SAM" id="MobiDB-lite"/>
    </source>
</evidence>
<sequence length="87" mass="10136">MKVLFKRGNIINYFLFMHLAPNLYFEGIFSRSSLLDTHTTNSSWLQKSKYSSKKARAEDNIHPKKVDSQTLHQGRLKHGPCTKIKEQ</sequence>
<accession>A0A670ZBS1</accession>
<feature type="region of interest" description="Disordered" evidence="1">
    <location>
        <begin position="48"/>
        <end position="87"/>
    </location>
</feature>
<dbReference type="AlphaFoldDB" id="A0A670ZBS1"/>
<dbReference type="Proteomes" id="UP000472273">
    <property type="component" value="Unplaced"/>
</dbReference>
<evidence type="ECO:0000313" key="3">
    <source>
        <dbReference type="Proteomes" id="UP000472273"/>
    </source>
</evidence>
<reference evidence="2" key="1">
    <citation type="submission" date="2025-08" db="UniProtKB">
        <authorList>
            <consortium name="Ensembl"/>
        </authorList>
    </citation>
    <scope>IDENTIFICATION</scope>
</reference>
<organism evidence="2 3">
    <name type="scientific">Pseudonaja textilis</name>
    <name type="common">Eastern brown snake</name>
    <dbReference type="NCBI Taxonomy" id="8673"/>
    <lineage>
        <taxon>Eukaryota</taxon>
        <taxon>Metazoa</taxon>
        <taxon>Chordata</taxon>
        <taxon>Craniata</taxon>
        <taxon>Vertebrata</taxon>
        <taxon>Euteleostomi</taxon>
        <taxon>Lepidosauria</taxon>
        <taxon>Squamata</taxon>
        <taxon>Bifurcata</taxon>
        <taxon>Unidentata</taxon>
        <taxon>Episquamata</taxon>
        <taxon>Toxicofera</taxon>
        <taxon>Serpentes</taxon>
        <taxon>Colubroidea</taxon>
        <taxon>Elapidae</taxon>
        <taxon>Hydrophiinae</taxon>
        <taxon>Pseudonaja</taxon>
    </lineage>
</organism>
<reference evidence="2" key="2">
    <citation type="submission" date="2025-09" db="UniProtKB">
        <authorList>
            <consortium name="Ensembl"/>
        </authorList>
    </citation>
    <scope>IDENTIFICATION</scope>
</reference>
<name>A0A670ZBS1_PSETE</name>